<dbReference type="Pfam" id="PF01494">
    <property type="entry name" value="FAD_binding_3"/>
    <property type="match status" value="1"/>
</dbReference>
<dbReference type="PRINTS" id="PR00420">
    <property type="entry name" value="RNGMNOXGNASE"/>
</dbReference>
<accession>A0ABV9U5N4</accession>
<evidence type="ECO:0000256" key="4">
    <source>
        <dbReference type="SAM" id="MobiDB-lite"/>
    </source>
</evidence>
<protein>
    <submittedName>
        <fullName evidence="6">FAD-dependent oxidoreductase</fullName>
    </submittedName>
</protein>
<proteinExistence type="predicted"/>
<evidence type="ECO:0000259" key="5">
    <source>
        <dbReference type="Pfam" id="PF01494"/>
    </source>
</evidence>
<keyword evidence="7" id="KW-1185">Reference proteome</keyword>
<evidence type="ECO:0000256" key="3">
    <source>
        <dbReference type="ARBA" id="ARBA00022827"/>
    </source>
</evidence>
<gene>
    <name evidence="6" type="ORF">ACFPCY_28105</name>
</gene>
<dbReference type="Pfam" id="PF21274">
    <property type="entry name" value="Rng_hyd_C"/>
    <property type="match status" value="1"/>
</dbReference>
<dbReference type="Proteomes" id="UP001595872">
    <property type="component" value="Unassembled WGS sequence"/>
</dbReference>
<dbReference type="RefSeq" id="WP_378259848.1">
    <property type="nucleotide sequence ID" value="NZ_JBHSIT010000008.1"/>
</dbReference>
<comment type="cofactor">
    <cofactor evidence="1">
        <name>FAD</name>
        <dbReference type="ChEBI" id="CHEBI:57692"/>
    </cofactor>
</comment>
<feature type="compositionally biased region" description="Basic and acidic residues" evidence="4">
    <location>
        <begin position="101"/>
        <end position="122"/>
    </location>
</feature>
<dbReference type="InterPro" id="IPR050641">
    <property type="entry name" value="RIFMO-like"/>
</dbReference>
<dbReference type="Gene3D" id="3.30.9.10">
    <property type="entry name" value="D-Amino Acid Oxidase, subunit A, domain 2"/>
    <property type="match status" value="1"/>
</dbReference>
<dbReference type="EMBL" id="JBHSIT010000008">
    <property type="protein sequence ID" value="MFC4911203.1"/>
    <property type="molecule type" value="Genomic_DNA"/>
</dbReference>
<reference evidence="7" key="1">
    <citation type="journal article" date="2019" name="Int. J. Syst. Evol. Microbiol.">
        <title>The Global Catalogue of Microorganisms (GCM) 10K type strain sequencing project: providing services to taxonomists for standard genome sequencing and annotation.</title>
        <authorList>
            <consortium name="The Broad Institute Genomics Platform"/>
            <consortium name="The Broad Institute Genome Sequencing Center for Infectious Disease"/>
            <person name="Wu L."/>
            <person name="Ma J."/>
        </authorList>
    </citation>
    <scope>NUCLEOTIDE SEQUENCE [LARGE SCALE GENOMIC DNA]</scope>
    <source>
        <strain evidence="7">KLKA75</strain>
    </source>
</reference>
<dbReference type="PANTHER" id="PTHR43004">
    <property type="entry name" value="TRK SYSTEM POTASSIUM UPTAKE PROTEIN"/>
    <property type="match status" value="1"/>
</dbReference>
<evidence type="ECO:0000313" key="7">
    <source>
        <dbReference type="Proteomes" id="UP001595872"/>
    </source>
</evidence>
<keyword evidence="3" id="KW-0274">FAD</keyword>
<comment type="caution">
    <text evidence="6">The sequence shown here is derived from an EMBL/GenBank/DDBJ whole genome shotgun (WGS) entry which is preliminary data.</text>
</comment>
<dbReference type="SUPFAM" id="SSF51905">
    <property type="entry name" value="FAD/NAD(P)-binding domain"/>
    <property type="match status" value="1"/>
</dbReference>
<evidence type="ECO:0000256" key="1">
    <source>
        <dbReference type="ARBA" id="ARBA00001974"/>
    </source>
</evidence>
<sequence length="538" mass="56856">MIVVAGAGTVGLSAALFLAHHGAEVLVVERREGPDVHPRATGVGARTMEFFREVGIEDAVNAAAIPMTRGLGKVDAPTLAAADLHAPDLQTAESEVAESEVAERKAAERKAAERKAAERETLADAAPPRALRMAERFGAFSPAALRGTCPQNRLDEVLLRAALDRGVKVAYSTTLTSFTQDASGVTTVLTSDDAGPDGSVEQRADYLIAADGARSGIREALGIGTSGPGALGEPLMNILFEADLTPYTRGNSFVACGTDAGLLVTIDGRRTWVLHVPREDGMSDERCRELVRAAVGDPGLDVRVVGAQPWRVRGQLADRFRDGRVFLVGDAAHTVPPLGAFGMNTGVADAHNLAWKLAAVLDGAAGPGLLDSYEAERRPVAALALEQSLIRLTDPRLHWGTGPEAVAAREAAGAVNAPIVVLGYRYDSSAIIGARAELPSTEDVVLDGSPGSRVPHQWVEDGVSTLDLVRSRFTVFTNAELWAKAAKNADLPCHLIEAGWLPENGMVLVRPDGFVAFRSSDASSTDLREVMRRLLAAN</sequence>
<dbReference type="PANTHER" id="PTHR43004:SF19">
    <property type="entry name" value="BINDING MONOOXYGENASE, PUTATIVE (JCVI)-RELATED"/>
    <property type="match status" value="1"/>
</dbReference>
<dbReference type="Gene3D" id="3.40.30.120">
    <property type="match status" value="1"/>
</dbReference>
<feature type="region of interest" description="Disordered" evidence="4">
    <location>
        <begin position="93"/>
        <end position="127"/>
    </location>
</feature>
<dbReference type="Gene3D" id="3.50.50.60">
    <property type="entry name" value="FAD/NAD(P)-binding domain"/>
    <property type="match status" value="1"/>
</dbReference>
<dbReference type="InterPro" id="IPR002938">
    <property type="entry name" value="FAD-bd"/>
</dbReference>
<evidence type="ECO:0000313" key="6">
    <source>
        <dbReference type="EMBL" id="MFC4911203.1"/>
    </source>
</evidence>
<organism evidence="6 7">
    <name type="scientific">Actinomadura gamaensis</name>
    <dbReference type="NCBI Taxonomy" id="1763541"/>
    <lineage>
        <taxon>Bacteria</taxon>
        <taxon>Bacillati</taxon>
        <taxon>Actinomycetota</taxon>
        <taxon>Actinomycetes</taxon>
        <taxon>Streptosporangiales</taxon>
        <taxon>Thermomonosporaceae</taxon>
        <taxon>Actinomadura</taxon>
    </lineage>
</organism>
<feature type="domain" description="FAD-binding" evidence="5">
    <location>
        <begin position="3"/>
        <end position="387"/>
    </location>
</feature>
<name>A0ABV9U5N4_9ACTN</name>
<dbReference type="InterPro" id="IPR036188">
    <property type="entry name" value="FAD/NAD-bd_sf"/>
</dbReference>
<keyword evidence="2" id="KW-0285">Flavoprotein</keyword>
<evidence type="ECO:0000256" key="2">
    <source>
        <dbReference type="ARBA" id="ARBA00022630"/>
    </source>
</evidence>